<evidence type="ECO:0000256" key="1">
    <source>
        <dbReference type="ARBA" id="ARBA00023015"/>
    </source>
</evidence>
<name>A0A1G9WUJ5_9BACT</name>
<evidence type="ECO:0000313" key="6">
    <source>
        <dbReference type="EMBL" id="SDM88222.1"/>
    </source>
</evidence>
<sequence length="357" mass="40349">MTTGDRILFFFSALGAFNGLLLGLFLLFTNRKKYPAIYFLGALLIGISLLTSNSVFLYFSEGVPRGYVQIGLVACCFIGPLLYFFLQSAVSPLEKVPRIWLIVLAGIAVVIAGICLGYPFSAHPRNWIRYVSTGIHIFWGGFVIASARVMAPVLRNVFSPIAPGRPADLWLSLIFGGNALLFLFYFSSRIDIHFFATCMNGAISFSLILYVMATLFFYRKRTEEIFLFLPEKPTARRWEDQDAERWLRKLEQVMAEKAVYRNPDLKLHDLAREVSVSAHQLSALLNEQLGKNFTTYVNEYRVAEACRRMTEQPGYTLEAIGYEAGFNSKSTFFSAFKKINGMTPATYQQSVSQPVRE</sequence>
<evidence type="ECO:0000313" key="7">
    <source>
        <dbReference type="Proteomes" id="UP000198901"/>
    </source>
</evidence>
<feature type="transmembrane region" description="Helical" evidence="4">
    <location>
        <begin position="36"/>
        <end position="60"/>
    </location>
</feature>
<organism evidence="6 7">
    <name type="scientific">Siphonobacter aquaeclarae</name>
    <dbReference type="NCBI Taxonomy" id="563176"/>
    <lineage>
        <taxon>Bacteria</taxon>
        <taxon>Pseudomonadati</taxon>
        <taxon>Bacteroidota</taxon>
        <taxon>Cytophagia</taxon>
        <taxon>Cytophagales</taxon>
        <taxon>Cytophagaceae</taxon>
        <taxon>Siphonobacter</taxon>
    </lineage>
</organism>
<dbReference type="GO" id="GO:0003700">
    <property type="term" value="F:DNA-binding transcription factor activity"/>
    <property type="evidence" value="ECO:0007669"/>
    <property type="project" value="InterPro"/>
</dbReference>
<dbReference type="SMART" id="SM00342">
    <property type="entry name" value="HTH_ARAC"/>
    <property type="match status" value="1"/>
</dbReference>
<dbReference type="PANTHER" id="PTHR43280">
    <property type="entry name" value="ARAC-FAMILY TRANSCRIPTIONAL REGULATOR"/>
    <property type="match status" value="1"/>
</dbReference>
<dbReference type="EMBL" id="FNGS01000010">
    <property type="protein sequence ID" value="SDM88222.1"/>
    <property type="molecule type" value="Genomic_DNA"/>
</dbReference>
<keyword evidence="4" id="KW-0472">Membrane</keyword>
<reference evidence="6 7" key="1">
    <citation type="submission" date="2016-10" db="EMBL/GenBank/DDBJ databases">
        <authorList>
            <person name="de Groot N.N."/>
        </authorList>
    </citation>
    <scope>NUCLEOTIDE SEQUENCE [LARGE SCALE GENOMIC DNA]</scope>
    <source>
        <strain evidence="6 7">DSM 21668</strain>
    </source>
</reference>
<dbReference type="Gene3D" id="1.10.10.60">
    <property type="entry name" value="Homeodomain-like"/>
    <property type="match status" value="2"/>
</dbReference>
<evidence type="ECO:0000256" key="3">
    <source>
        <dbReference type="ARBA" id="ARBA00023163"/>
    </source>
</evidence>
<keyword evidence="4" id="KW-0812">Transmembrane</keyword>
<keyword evidence="7" id="KW-1185">Reference proteome</keyword>
<feature type="domain" description="HTH araC/xylS-type" evidence="5">
    <location>
        <begin position="244"/>
        <end position="350"/>
    </location>
</feature>
<dbReference type="Pfam" id="PF12833">
    <property type="entry name" value="HTH_18"/>
    <property type="match status" value="1"/>
</dbReference>
<dbReference type="RefSeq" id="WP_093207966.1">
    <property type="nucleotide sequence ID" value="NZ_FNGS01000010.1"/>
</dbReference>
<protein>
    <submittedName>
        <fullName evidence="6">Transcriptional regulator, AraC family</fullName>
    </submittedName>
</protein>
<dbReference type="OrthoDB" id="5492415at2"/>
<accession>A0A1G9WUJ5</accession>
<keyword evidence="2" id="KW-0238">DNA-binding</keyword>
<evidence type="ECO:0000256" key="2">
    <source>
        <dbReference type="ARBA" id="ARBA00023125"/>
    </source>
</evidence>
<feature type="transmembrane region" description="Helical" evidence="4">
    <location>
        <begin position="66"/>
        <end position="86"/>
    </location>
</feature>
<dbReference type="InterPro" id="IPR009057">
    <property type="entry name" value="Homeodomain-like_sf"/>
</dbReference>
<keyword evidence="4" id="KW-1133">Transmembrane helix</keyword>
<feature type="transmembrane region" description="Helical" evidence="4">
    <location>
        <begin position="98"/>
        <end position="121"/>
    </location>
</feature>
<feature type="transmembrane region" description="Helical" evidence="4">
    <location>
        <begin position="127"/>
        <end position="147"/>
    </location>
</feature>
<dbReference type="PANTHER" id="PTHR43280:SF29">
    <property type="entry name" value="ARAC-FAMILY TRANSCRIPTIONAL REGULATOR"/>
    <property type="match status" value="1"/>
</dbReference>
<dbReference type="GO" id="GO:0043565">
    <property type="term" value="F:sequence-specific DNA binding"/>
    <property type="evidence" value="ECO:0007669"/>
    <property type="project" value="InterPro"/>
</dbReference>
<dbReference type="SUPFAM" id="SSF46689">
    <property type="entry name" value="Homeodomain-like"/>
    <property type="match status" value="1"/>
</dbReference>
<evidence type="ECO:0000259" key="5">
    <source>
        <dbReference type="PROSITE" id="PS01124"/>
    </source>
</evidence>
<dbReference type="PROSITE" id="PS00041">
    <property type="entry name" value="HTH_ARAC_FAMILY_1"/>
    <property type="match status" value="1"/>
</dbReference>
<keyword evidence="1" id="KW-0805">Transcription regulation</keyword>
<dbReference type="Proteomes" id="UP000198901">
    <property type="component" value="Unassembled WGS sequence"/>
</dbReference>
<gene>
    <name evidence="6" type="ORF">SAMN04488090_4445</name>
</gene>
<dbReference type="InterPro" id="IPR018060">
    <property type="entry name" value="HTH_AraC"/>
</dbReference>
<evidence type="ECO:0000256" key="4">
    <source>
        <dbReference type="SAM" id="Phobius"/>
    </source>
</evidence>
<keyword evidence="3" id="KW-0804">Transcription</keyword>
<feature type="transmembrane region" description="Helical" evidence="4">
    <location>
        <begin position="167"/>
        <end position="186"/>
    </location>
</feature>
<feature type="transmembrane region" description="Helical" evidence="4">
    <location>
        <begin position="6"/>
        <end position="29"/>
    </location>
</feature>
<dbReference type="AlphaFoldDB" id="A0A1G9WUJ5"/>
<feature type="transmembrane region" description="Helical" evidence="4">
    <location>
        <begin position="192"/>
        <end position="218"/>
    </location>
</feature>
<dbReference type="STRING" id="563176.SAMN04488090_4445"/>
<proteinExistence type="predicted"/>
<dbReference type="InterPro" id="IPR018062">
    <property type="entry name" value="HTH_AraC-typ_CS"/>
</dbReference>
<dbReference type="PROSITE" id="PS01124">
    <property type="entry name" value="HTH_ARAC_FAMILY_2"/>
    <property type="match status" value="1"/>
</dbReference>